<comment type="similarity">
    <text evidence="2">Belongs to the bacterial solute-binding protein SsuA/TauA family.</text>
</comment>
<reference evidence="6" key="1">
    <citation type="submission" date="2006-05" db="EMBL/GenBank/DDBJ databases">
        <title>Annotation of the draft genome assembly of Desulfuromonas acetoxidans DSM 684.</title>
        <authorList>
            <consortium name="US DOE Joint Genome Institute (JGI-ORNL)"/>
            <person name="Larimer F."/>
            <person name="Land M."/>
            <person name="Hauser L."/>
        </authorList>
    </citation>
    <scope>NUCLEOTIDE SEQUENCE [LARGE SCALE GENOMIC DNA]</scope>
    <source>
        <strain evidence="6">DSM 684</strain>
    </source>
</reference>
<comment type="caution">
    <text evidence="6">The sequence shown here is derived from an EMBL/GenBank/DDBJ whole genome shotgun (WGS) entry which is preliminary data.</text>
</comment>
<dbReference type="AlphaFoldDB" id="Q1K2J8"/>
<feature type="signal peptide" evidence="4">
    <location>
        <begin position="1"/>
        <end position="26"/>
    </location>
</feature>
<dbReference type="OrthoDB" id="5422957at2"/>
<gene>
    <name evidence="6" type="ORF">Dace_2135</name>
</gene>
<dbReference type="Pfam" id="PF09084">
    <property type="entry name" value="NMT1"/>
    <property type="match status" value="1"/>
</dbReference>
<evidence type="ECO:0000256" key="1">
    <source>
        <dbReference type="ARBA" id="ARBA00004418"/>
    </source>
</evidence>
<dbReference type="InterPro" id="IPR015168">
    <property type="entry name" value="SsuA/THI5"/>
</dbReference>
<feature type="chain" id="PRO_5004192404" evidence="4">
    <location>
        <begin position="27"/>
        <end position="311"/>
    </location>
</feature>
<evidence type="ECO:0000256" key="2">
    <source>
        <dbReference type="ARBA" id="ARBA00010742"/>
    </source>
</evidence>
<dbReference type="SUPFAM" id="SSF53850">
    <property type="entry name" value="Periplasmic binding protein-like II"/>
    <property type="match status" value="1"/>
</dbReference>
<accession>Q1K2J8</accession>
<reference evidence="6" key="2">
    <citation type="submission" date="2006-05" db="EMBL/GenBank/DDBJ databases">
        <title>Sequencing of the draft genome and assembly of Desulfuromonas acetoxidans DSM 684.</title>
        <authorList>
            <consortium name="US DOE Joint Genome Institute (JGI-PGF)"/>
            <person name="Copeland A."/>
            <person name="Lucas S."/>
            <person name="Lapidus A."/>
            <person name="Barry K."/>
            <person name="Detter J.C."/>
            <person name="Glavina del Rio T."/>
            <person name="Hammon N."/>
            <person name="Israni S."/>
            <person name="Dalin E."/>
            <person name="Tice H."/>
            <person name="Bruce D."/>
            <person name="Pitluck S."/>
            <person name="Richardson P."/>
        </authorList>
    </citation>
    <scope>NUCLEOTIDE SEQUENCE [LARGE SCALE GENOMIC DNA]</scope>
    <source>
        <strain evidence="6">DSM 684</strain>
    </source>
</reference>
<protein>
    <submittedName>
        <fullName evidence="6">ABC-type nitrate/sulfonate/bicarbonate transport systems periplasmic components-like</fullName>
    </submittedName>
</protein>
<evidence type="ECO:0000313" key="7">
    <source>
        <dbReference type="Proteomes" id="UP000005695"/>
    </source>
</evidence>
<dbReference type="Proteomes" id="UP000005695">
    <property type="component" value="Unassembled WGS sequence"/>
</dbReference>
<feature type="domain" description="SsuA/THI5-like" evidence="5">
    <location>
        <begin position="45"/>
        <end position="251"/>
    </location>
</feature>
<comment type="subcellular location">
    <subcellularLocation>
        <location evidence="1">Periplasm</location>
    </subcellularLocation>
</comment>
<dbReference type="RefSeq" id="WP_005998372.1">
    <property type="nucleotide sequence ID" value="NZ_AAEW02000003.1"/>
</dbReference>
<proteinExistence type="inferred from homology"/>
<sequence length="311" mass="33825">MKHRHNLSFVVSFLGMLLLFTPLASAAKSAEPLRLAYPNKVCYEPFIVANAKGFFAAEGLNVDIKLVGGGILAAESLITGAADVAAMGDAPFLIAASRSKNVRLLTAYAAGRKMHRLVSRRELTDIHQLEGARIGIQMGSSTYGALLAWSSSVGLDVNKMSFVPLNPLDMPQAMQTGQIDAMAGSEPWPSNVEALCADTVHELTDFSALNNTFPAVCVATKQMLEERKEDLDALISALHKAIEFMHEHPDETVRIVAAVTGLPSQQQRQCTYSLTWRVGFDENERASMAMTADYLKSMGKIELIPDYSAVY</sequence>
<evidence type="ECO:0000313" key="6">
    <source>
        <dbReference type="EMBL" id="EAT16883.1"/>
    </source>
</evidence>
<organism evidence="6 7">
    <name type="scientific">Desulfuromonas acetoxidans (strain DSM 684 / 11070)</name>
    <dbReference type="NCBI Taxonomy" id="281689"/>
    <lineage>
        <taxon>Bacteria</taxon>
        <taxon>Pseudomonadati</taxon>
        <taxon>Thermodesulfobacteriota</taxon>
        <taxon>Desulfuromonadia</taxon>
        <taxon>Desulfuromonadales</taxon>
        <taxon>Desulfuromonadaceae</taxon>
        <taxon>Desulfuromonas</taxon>
    </lineage>
</organism>
<dbReference type="PANTHER" id="PTHR30024">
    <property type="entry name" value="ALIPHATIC SULFONATES-BINDING PROTEIN-RELATED"/>
    <property type="match status" value="1"/>
</dbReference>
<dbReference type="Gene3D" id="3.40.190.10">
    <property type="entry name" value="Periplasmic binding protein-like II"/>
    <property type="match status" value="2"/>
</dbReference>
<dbReference type="PANTHER" id="PTHR30024:SF47">
    <property type="entry name" value="TAURINE-BINDING PERIPLASMIC PROTEIN"/>
    <property type="match status" value="1"/>
</dbReference>
<keyword evidence="3 4" id="KW-0732">Signal</keyword>
<name>Q1K2J8_DESA6</name>
<evidence type="ECO:0000256" key="4">
    <source>
        <dbReference type="SAM" id="SignalP"/>
    </source>
</evidence>
<keyword evidence="7" id="KW-1185">Reference proteome</keyword>
<dbReference type="GO" id="GO:0042597">
    <property type="term" value="C:periplasmic space"/>
    <property type="evidence" value="ECO:0007669"/>
    <property type="project" value="UniProtKB-SubCell"/>
</dbReference>
<dbReference type="EMBL" id="AAEW02000003">
    <property type="protein sequence ID" value="EAT16883.1"/>
    <property type="molecule type" value="Genomic_DNA"/>
</dbReference>
<evidence type="ECO:0000259" key="5">
    <source>
        <dbReference type="Pfam" id="PF09084"/>
    </source>
</evidence>
<evidence type="ECO:0000256" key="3">
    <source>
        <dbReference type="ARBA" id="ARBA00022729"/>
    </source>
</evidence>
<dbReference type="GO" id="GO:0042918">
    <property type="term" value="P:alkanesulfonate transmembrane transport"/>
    <property type="evidence" value="ECO:0007669"/>
    <property type="project" value="TreeGrafter"/>
</dbReference>